<dbReference type="InterPro" id="IPR051717">
    <property type="entry name" value="MFS_MFSD6"/>
</dbReference>
<dbReference type="EMBL" id="KQ976425">
    <property type="protein sequence ID" value="KYM88055.1"/>
    <property type="molecule type" value="Genomic_DNA"/>
</dbReference>
<keyword evidence="3 6" id="KW-0812">Transmembrane</keyword>
<feature type="domain" description="Major facilitator superfamily associated" evidence="7">
    <location>
        <begin position="45"/>
        <end position="534"/>
    </location>
</feature>
<organism evidence="8 9">
    <name type="scientific">Atta colombica</name>
    <dbReference type="NCBI Taxonomy" id="520822"/>
    <lineage>
        <taxon>Eukaryota</taxon>
        <taxon>Metazoa</taxon>
        <taxon>Ecdysozoa</taxon>
        <taxon>Arthropoda</taxon>
        <taxon>Hexapoda</taxon>
        <taxon>Insecta</taxon>
        <taxon>Pterygota</taxon>
        <taxon>Neoptera</taxon>
        <taxon>Endopterygota</taxon>
        <taxon>Hymenoptera</taxon>
        <taxon>Apocrita</taxon>
        <taxon>Aculeata</taxon>
        <taxon>Formicoidea</taxon>
        <taxon>Formicidae</taxon>
        <taxon>Myrmicinae</taxon>
        <taxon>Atta</taxon>
    </lineage>
</organism>
<keyword evidence="5 6" id="KW-0472">Membrane</keyword>
<accession>A0A151I5A5</accession>
<feature type="transmembrane region" description="Helical" evidence="6">
    <location>
        <begin position="410"/>
        <end position="430"/>
    </location>
</feature>
<dbReference type="GO" id="GO:0016020">
    <property type="term" value="C:membrane"/>
    <property type="evidence" value="ECO:0007669"/>
    <property type="project" value="UniProtKB-SubCell"/>
</dbReference>
<dbReference type="InterPro" id="IPR036259">
    <property type="entry name" value="MFS_trans_sf"/>
</dbReference>
<feature type="transmembrane region" description="Helical" evidence="6">
    <location>
        <begin position="243"/>
        <end position="273"/>
    </location>
</feature>
<protein>
    <submittedName>
        <fullName evidence="8">Major facilitator superfamily domain-containing protein 6</fullName>
    </submittedName>
</protein>
<proteinExistence type="inferred from homology"/>
<feature type="transmembrane region" description="Helical" evidence="6">
    <location>
        <begin position="370"/>
        <end position="395"/>
    </location>
</feature>
<evidence type="ECO:0000313" key="9">
    <source>
        <dbReference type="Proteomes" id="UP000078540"/>
    </source>
</evidence>
<evidence type="ECO:0000256" key="4">
    <source>
        <dbReference type="ARBA" id="ARBA00022989"/>
    </source>
</evidence>
<evidence type="ECO:0000256" key="6">
    <source>
        <dbReference type="SAM" id="Phobius"/>
    </source>
</evidence>
<dbReference type="SUPFAM" id="SSF103473">
    <property type="entry name" value="MFS general substrate transporter"/>
    <property type="match status" value="2"/>
</dbReference>
<dbReference type="InterPro" id="IPR024989">
    <property type="entry name" value="MFS_assoc_dom"/>
</dbReference>
<comment type="subcellular location">
    <subcellularLocation>
        <location evidence="1">Membrane</location>
        <topology evidence="1">Multi-pass membrane protein</topology>
    </subcellularLocation>
</comment>
<comment type="similarity">
    <text evidence="2">Belongs to the major facilitator superfamily. MFSD6 family.</text>
</comment>
<evidence type="ECO:0000256" key="5">
    <source>
        <dbReference type="ARBA" id="ARBA00023136"/>
    </source>
</evidence>
<reference evidence="8 9" key="1">
    <citation type="submission" date="2015-09" db="EMBL/GenBank/DDBJ databases">
        <title>Atta colombica WGS genome.</title>
        <authorList>
            <person name="Nygaard S."/>
            <person name="Hu H."/>
            <person name="Boomsma J."/>
            <person name="Zhang G."/>
        </authorList>
    </citation>
    <scope>NUCLEOTIDE SEQUENCE [LARGE SCALE GENOMIC DNA]</scope>
    <source>
        <strain evidence="8">Treedump-2</strain>
        <tissue evidence="8">Whole body</tissue>
    </source>
</reference>
<dbReference type="AlphaFoldDB" id="A0A151I5A5"/>
<name>A0A151I5A5_9HYME</name>
<keyword evidence="4 6" id="KW-1133">Transmembrane helix</keyword>
<evidence type="ECO:0000256" key="3">
    <source>
        <dbReference type="ARBA" id="ARBA00022692"/>
    </source>
</evidence>
<evidence type="ECO:0000256" key="2">
    <source>
        <dbReference type="ARBA" id="ARBA00005241"/>
    </source>
</evidence>
<evidence type="ECO:0000256" key="1">
    <source>
        <dbReference type="ARBA" id="ARBA00004141"/>
    </source>
</evidence>
<dbReference type="Proteomes" id="UP000078540">
    <property type="component" value="Unassembled WGS sequence"/>
</dbReference>
<gene>
    <name evidence="8" type="ORF">ALC53_03157</name>
</gene>
<feature type="transmembrane region" description="Helical" evidence="6">
    <location>
        <begin position="285"/>
        <end position="302"/>
    </location>
</feature>
<dbReference type="Pfam" id="PF12832">
    <property type="entry name" value="MFS_1_like"/>
    <property type="match status" value="1"/>
</dbReference>
<sequence length="584" mass="66163">MYTSANKHIRITIKDIKNKFSSVKNYTIKLINLIIIHLILGTAPVFPFLSVFGKQLGISPLIIGSINAILPILILIVKPIFGFIMDYFQTWRKVIFLILLAIGNICYITILFLPPLPGPILSEHHFQNVSCKTLSRCNMKYVMFYKNMHLFIICSLLKHASAIASCNGTKDTMCHWICENTNFSTQLSFHADQNKATISPDTTCLLNISKISLCQGNLTNNYNCNVICDNFKDDQCLYTSATFWSFVVLMCIGEIGFYVFISISDAFCFVILGQDKRLKYGKQRLWGAVGYGIVVCLSGYMIDFFSHDKVYKNYIPSMLLVIIFTCIDFICCIKMEVMYLKFIFLLQLPFQSQSTTILKDVFTLLKSKSIVIFLCFSGFFGVLNSIMRNFLLWYIEDLSITTGYMNRIKLIEGLIIAAQAFSGEVIFFFLSGKILKKLDYSYTFIFCFICYAIRLGLISLAPTLWWILFIEFFMQGPSYALSFTAVISYGNVITPTGTSSTVQGLVQGVNEGLGLSIGSLIGGILFKKFGGIMTLRIFSVFAAFSALTYFVLHIFYFKHKTDTRNNIKWSKLADAQKHCNVADT</sequence>
<feature type="transmembrane region" description="Helical" evidence="6">
    <location>
        <begin position="442"/>
        <end position="468"/>
    </location>
</feature>
<feature type="transmembrane region" description="Helical" evidence="6">
    <location>
        <begin position="30"/>
        <end position="52"/>
    </location>
</feature>
<evidence type="ECO:0000313" key="8">
    <source>
        <dbReference type="EMBL" id="KYM88055.1"/>
    </source>
</evidence>
<keyword evidence="9" id="KW-1185">Reference proteome</keyword>
<dbReference type="Gene3D" id="1.20.1250.20">
    <property type="entry name" value="MFS general substrate transporter like domains"/>
    <property type="match status" value="2"/>
</dbReference>
<feature type="transmembrane region" description="Helical" evidence="6">
    <location>
        <begin position="58"/>
        <end position="82"/>
    </location>
</feature>
<evidence type="ECO:0000259" key="7">
    <source>
        <dbReference type="Pfam" id="PF12832"/>
    </source>
</evidence>
<feature type="transmembrane region" description="Helical" evidence="6">
    <location>
        <begin position="94"/>
        <end position="113"/>
    </location>
</feature>
<feature type="transmembrane region" description="Helical" evidence="6">
    <location>
        <begin position="537"/>
        <end position="557"/>
    </location>
</feature>
<dbReference type="PANTHER" id="PTHR16172:SF37">
    <property type="entry name" value="RE36877P"/>
    <property type="match status" value="1"/>
</dbReference>
<feature type="transmembrane region" description="Helical" evidence="6">
    <location>
        <begin position="314"/>
        <end position="333"/>
    </location>
</feature>
<dbReference type="PANTHER" id="PTHR16172">
    <property type="entry name" value="MAJOR FACILITATOR SUPERFAMILY DOMAIN-CONTAINING PROTEIN 6-LIKE"/>
    <property type="match status" value="1"/>
</dbReference>